<accession>A0A8S5RH24</accession>
<reference evidence="1" key="1">
    <citation type="journal article" date="2021" name="Proc. Natl. Acad. Sci. U.S.A.">
        <title>A Catalog of Tens of Thousands of Viruses from Human Metagenomes Reveals Hidden Associations with Chronic Diseases.</title>
        <authorList>
            <person name="Tisza M.J."/>
            <person name="Buck C.B."/>
        </authorList>
    </citation>
    <scope>NUCLEOTIDE SEQUENCE</scope>
    <source>
        <strain evidence="1">CtML55</strain>
    </source>
</reference>
<protein>
    <submittedName>
        <fullName evidence="1">Uncharacterized protein</fullName>
    </submittedName>
</protein>
<evidence type="ECO:0000313" key="1">
    <source>
        <dbReference type="EMBL" id="DAE30688.1"/>
    </source>
</evidence>
<name>A0A8S5RH24_9VIRU</name>
<dbReference type="EMBL" id="BK059105">
    <property type="protein sequence ID" value="DAE30688.1"/>
    <property type="molecule type" value="Genomic_DNA"/>
</dbReference>
<organism evidence="1">
    <name type="scientific">virus sp. ctML55</name>
    <dbReference type="NCBI Taxonomy" id="2827627"/>
    <lineage>
        <taxon>Viruses</taxon>
    </lineage>
</organism>
<proteinExistence type="predicted"/>
<sequence length="85" mass="10074">MLETSYREADSVYWGDANNVFFYMFDQCFESEIKTYLASVINTAFKNSNSMEDKSNYFYKVFFNVQETFPAVAYNHTAKIYYENA</sequence>